<evidence type="ECO:0000313" key="2">
    <source>
        <dbReference type="EnsemblMetazoa" id="PPA42740.1"/>
    </source>
</evidence>
<feature type="region of interest" description="Disordered" evidence="1">
    <location>
        <begin position="1"/>
        <end position="27"/>
    </location>
</feature>
<reference evidence="3" key="1">
    <citation type="journal article" date="2008" name="Nat. Genet.">
        <title>The Pristionchus pacificus genome provides a unique perspective on nematode lifestyle and parasitism.</title>
        <authorList>
            <person name="Dieterich C."/>
            <person name="Clifton S.W."/>
            <person name="Schuster L.N."/>
            <person name="Chinwalla A."/>
            <person name="Delehaunty K."/>
            <person name="Dinkelacker I."/>
            <person name="Fulton L."/>
            <person name="Fulton R."/>
            <person name="Godfrey J."/>
            <person name="Minx P."/>
            <person name="Mitreva M."/>
            <person name="Roeseler W."/>
            <person name="Tian H."/>
            <person name="Witte H."/>
            <person name="Yang S.P."/>
            <person name="Wilson R.K."/>
            <person name="Sommer R.J."/>
        </authorList>
    </citation>
    <scope>NUCLEOTIDE SEQUENCE [LARGE SCALE GENOMIC DNA]</scope>
    <source>
        <strain evidence="3">PS312</strain>
    </source>
</reference>
<dbReference type="AlphaFoldDB" id="A0A2A6BVV2"/>
<reference evidence="2" key="2">
    <citation type="submission" date="2022-06" db="UniProtKB">
        <authorList>
            <consortium name="EnsemblMetazoa"/>
        </authorList>
    </citation>
    <scope>IDENTIFICATION</scope>
    <source>
        <strain evidence="2">PS312</strain>
    </source>
</reference>
<protein>
    <submittedName>
        <fullName evidence="2">Uncharacterized protein</fullName>
    </submittedName>
</protein>
<accession>A0A2A6BVV2</accession>
<evidence type="ECO:0000313" key="3">
    <source>
        <dbReference type="Proteomes" id="UP000005239"/>
    </source>
</evidence>
<accession>A0A8R1Z1W7</accession>
<gene>
    <name evidence="2" type="primary">WBGene00281109</name>
</gene>
<feature type="compositionally biased region" description="Basic and acidic residues" evidence="1">
    <location>
        <begin position="1"/>
        <end position="12"/>
    </location>
</feature>
<feature type="compositionally biased region" description="Low complexity" evidence="1">
    <location>
        <begin position="15"/>
        <end position="27"/>
    </location>
</feature>
<name>A0A2A6BVV2_PRIPA</name>
<dbReference type="Proteomes" id="UP000005239">
    <property type="component" value="Unassembled WGS sequence"/>
</dbReference>
<dbReference type="EnsemblMetazoa" id="PPA42740.1">
    <property type="protein sequence ID" value="PPA42740.1"/>
    <property type="gene ID" value="WBGene00281109"/>
</dbReference>
<evidence type="ECO:0000256" key="1">
    <source>
        <dbReference type="SAM" id="MobiDB-lite"/>
    </source>
</evidence>
<proteinExistence type="predicted"/>
<keyword evidence="3" id="KW-1185">Reference proteome</keyword>
<organism evidence="2 3">
    <name type="scientific">Pristionchus pacificus</name>
    <name type="common">Parasitic nematode worm</name>
    <dbReference type="NCBI Taxonomy" id="54126"/>
    <lineage>
        <taxon>Eukaryota</taxon>
        <taxon>Metazoa</taxon>
        <taxon>Ecdysozoa</taxon>
        <taxon>Nematoda</taxon>
        <taxon>Chromadorea</taxon>
        <taxon>Rhabditida</taxon>
        <taxon>Rhabditina</taxon>
        <taxon>Diplogasteromorpha</taxon>
        <taxon>Diplogasteroidea</taxon>
        <taxon>Neodiplogasteridae</taxon>
        <taxon>Pristionchus</taxon>
    </lineage>
</organism>
<sequence>MKRRILHPDSPRGESPSLNSPNNSRLYSSGVGVEEVTIRAVRVKNASLHSSPSLDERVRGMKRRILHSDNPSHDDIRLAAVPLLTVVCLGPAPSAVGGALTGESGTGVPAEALRKVRSTQTHNEQSQCQCYRTLPALFDMLCFFLDVPFFLPSLASPLSSEPLAACKYDSAKRMWNLLPNQRHVVQSRVVRMKNSSLRSKYSLATLTGERARGMRRLSRHVDNPNEEHDLDHYGSTYCFIRSYANTTESDSV</sequence>